<dbReference type="InterPro" id="IPR036388">
    <property type="entry name" value="WH-like_DNA-bd_sf"/>
</dbReference>
<dbReference type="STRING" id="1505087.AYJ54_17450"/>
<evidence type="ECO:0000256" key="3">
    <source>
        <dbReference type="ARBA" id="ARBA00023163"/>
    </source>
</evidence>
<keyword evidence="4" id="KW-0597">Phosphoprotein</keyword>
<keyword evidence="1" id="KW-0805">Transcription regulation</keyword>
<evidence type="ECO:0000256" key="4">
    <source>
        <dbReference type="PROSITE-ProRule" id="PRU00169"/>
    </source>
</evidence>
<accession>A0A176YKX9</accession>
<dbReference type="InterPro" id="IPR011006">
    <property type="entry name" value="CheY-like_superfamily"/>
</dbReference>
<dbReference type="EMBL" id="LUUB01000066">
    <property type="protein sequence ID" value="OAF07643.1"/>
    <property type="molecule type" value="Genomic_DNA"/>
</dbReference>
<dbReference type="AlphaFoldDB" id="A0A176YKX9"/>
<evidence type="ECO:0000313" key="8">
    <source>
        <dbReference type="Proteomes" id="UP000076959"/>
    </source>
</evidence>
<name>A0A176YKX9_9BRAD</name>
<dbReference type="PANTHER" id="PTHR44688:SF16">
    <property type="entry name" value="DNA-BINDING TRANSCRIPTIONAL ACTIVATOR DEVR_DOSR"/>
    <property type="match status" value="1"/>
</dbReference>
<dbReference type="PROSITE" id="PS50110">
    <property type="entry name" value="RESPONSE_REGULATORY"/>
    <property type="match status" value="1"/>
</dbReference>
<dbReference type="GO" id="GO:0000160">
    <property type="term" value="P:phosphorelay signal transduction system"/>
    <property type="evidence" value="ECO:0007669"/>
    <property type="project" value="InterPro"/>
</dbReference>
<keyword evidence="8" id="KW-1185">Reference proteome</keyword>
<dbReference type="InterPro" id="IPR000792">
    <property type="entry name" value="Tscrpt_reg_LuxR_C"/>
</dbReference>
<dbReference type="Proteomes" id="UP000076959">
    <property type="component" value="Unassembled WGS sequence"/>
</dbReference>
<dbReference type="SMART" id="SM00421">
    <property type="entry name" value="HTH_LUXR"/>
    <property type="match status" value="1"/>
</dbReference>
<feature type="modified residue" description="4-aspartylphosphate" evidence="4">
    <location>
        <position position="54"/>
    </location>
</feature>
<dbReference type="PANTHER" id="PTHR44688">
    <property type="entry name" value="DNA-BINDING TRANSCRIPTIONAL ACTIVATOR DEVR_DOSR"/>
    <property type="match status" value="1"/>
</dbReference>
<comment type="caution">
    <text evidence="7">The sequence shown here is derived from an EMBL/GenBank/DDBJ whole genome shotgun (WGS) entry which is preliminary data.</text>
</comment>
<dbReference type="PROSITE" id="PS50043">
    <property type="entry name" value="HTH_LUXR_2"/>
    <property type="match status" value="1"/>
</dbReference>
<feature type="domain" description="HTH luxR-type" evidence="5">
    <location>
        <begin position="135"/>
        <end position="200"/>
    </location>
</feature>
<evidence type="ECO:0000259" key="5">
    <source>
        <dbReference type="PROSITE" id="PS50043"/>
    </source>
</evidence>
<sequence>MPGIIHVVDDDASFRTATQRLLEAAGYRVITYSSAQQLLDEQPDDKIAGCILLDVQMPGLSGPELQSRLAEMGSTFPVIFLSGHADVSVTVKAIKAGADDFLIKPVTSDQLLSTIEKAIARHRIAQRLAKDIEALRDLLSSLTPRQRQVLDLIVRGKPNKQIAHALGSTERTVKAHRQVIMEKMKAQSLAQLVVIAERLSLLIK</sequence>
<keyword evidence="2 7" id="KW-0238">DNA-binding</keyword>
<dbReference type="RefSeq" id="WP_063702179.1">
    <property type="nucleotide sequence ID" value="NZ_LUUB01000066.1"/>
</dbReference>
<dbReference type="InterPro" id="IPR001789">
    <property type="entry name" value="Sig_transdc_resp-reg_receiver"/>
</dbReference>
<evidence type="ECO:0000313" key="7">
    <source>
        <dbReference type="EMBL" id="OAF07643.1"/>
    </source>
</evidence>
<dbReference type="SUPFAM" id="SSF52172">
    <property type="entry name" value="CheY-like"/>
    <property type="match status" value="1"/>
</dbReference>
<dbReference type="CDD" id="cd06170">
    <property type="entry name" value="LuxR_C_like"/>
    <property type="match status" value="1"/>
</dbReference>
<protein>
    <submittedName>
        <fullName evidence="7">DNA-binding response regulator</fullName>
    </submittedName>
</protein>
<dbReference type="OrthoDB" id="9782655at2"/>
<gene>
    <name evidence="7" type="ORF">AYJ54_17450</name>
</gene>
<dbReference type="InterPro" id="IPR016032">
    <property type="entry name" value="Sig_transdc_resp-reg_C-effctor"/>
</dbReference>
<proteinExistence type="predicted"/>
<dbReference type="GO" id="GO:0003677">
    <property type="term" value="F:DNA binding"/>
    <property type="evidence" value="ECO:0007669"/>
    <property type="project" value="UniProtKB-KW"/>
</dbReference>
<dbReference type="SMART" id="SM00448">
    <property type="entry name" value="REC"/>
    <property type="match status" value="1"/>
</dbReference>
<evidence type="ECO:0000256" key="1">
    <source>
        <dbReference type="ARBA" id="ARBA00023015"/>
    </source>
</evidence>
<dbReference type="Gene3D" id="3.40.50.2300">
    <property type="match status" value="1"/>
</dbReference>
<dbReference type="GO" id="GO:0006355">
    <property type="term" value="P:regulation of DNA-templated transcription"/>
    <property type="evidence" value="ECO:0007669"/>
    <property type="project" value="InterPro"/>
</dbReference>
<keyword evidence="3" id="KW-0804">Transcription</keyword>
<dbReference type="Pfam" id="PF00072">
    <property type="entry name" value="Response_reg"/>
    <property type="match status" value="1"/>
</dbReference>
<reference evidence="7 8" key="1">
    <citation type="submission" date="2016-03" db="EMBL/GenBank/DDBJ databases">
        <title>Draft Genome Sequence of the Strain BR 10245 (Bradyrhizobium sp.) isolated from nodules of Centrolobium paraense.</title>
        <authorList>
            <person name="Simoes-Araujo J.L.Sr."/>
            <person name="Barauna A.C."/>
            <person name="Silva K."/>
            <person name="Zilli J.E."/>
        </authorList>
    </citation>
    <scope>NUCLEOTIDE SEQUENCE [LARGE SCALE GENOMIC DNA]</scope>
    <source>
        <strain evidence="7 8">BR 10245</strain>
    </source>
</reference>
<dbReference type="Gene3D" id="1.10.10.10">
    <property type="entry name" value="Winged helix-like DNA-binding domain superfamily/Winged helix DNA-binding domain"/>
    <property type="match status" value="1"/>
</dbReference>
<dbReference type="Pfam" id="PF00196">
    <property type="entry name" value="GerE"/>
    <property type="match status" value="1"/>
</dbReference>
<evidence type="ECO:0000259" key="6">
    <source>
        <dbReference type="PROSITE" id="PS50110"/>
    </source>
</evidence>
<dbReference type="SUPFAM" id="SSF46894">
    <property type="entry name" value="C-terminal effector domain of the bipartite response regulators"/>
    <property type="match status" value="1"/>
</dbReference>
<dbReference type="PRINTS" id="PR00038">
    <property type="entry name" value="HTHLUXR"/>
</dbReference>
<evidence type="ECO:0000256" key="2">
    <source>
        <dbReference type="ARBA" id="ARBA00023125"/>
    </source>
</evidence>
<organism evidence="7 8">
    <name type="scientific">Bradyrhizobium centrolobii</name>
    <dbReference type="NCBI Taxonomy" id="1505087"/>
    <lineage>
        <taxon>Bacteria</taxon>
        <taxon>Pseudomonadati</taxon>
        <taxon>Pseudomonadota</taxon>
        <taxon>Alphaproteobacteria</taxon>
        <taxon>Hyphomicrobiales</taxon>
        <taxon>Nitrobacteraceae</taxon>
        <taxon>Bradyrhizobium</taxon>
    </lineage>
</organism>
<feature type="domain" description="Response regulatory" evidence="6">
    <location>
        <begin position="4"/>
        <end position="119"/>
    </location>
</feature>